<dbReference type="HOGENOM" id="CLU_1949208_0_0_1"/>
<evidence type="ECO:0000313" key="2">
    <source>
        <dbReference type="Proteomes" id="UP000002668"/>
    </source>
</evidence>
<keyword evidence="2" id="KW-1185">Reference proteome</keyword>
<protein>
    <submittedName>
        <fullName evidence="1">Predicted protein</fullName>
    </submittedName>
</protein>
<name>E4ZK14_LEPMJ</name>
<dbReference type="EMBL" id="FP929072">
    <property type="protein sequence ID" value="CBX91609.1"/>
    <property type="molecule type" value="Genomic_DNA"/>
</dbReference>
<gene>
    <name evidence="1" type="ORF">LEMA_P071170.1</name>
</gene>
<reference evidence="2" key="1">
    <citation type="journal article" date="2011" name="Nat. Commun.">
        <title>Effector diversification within compartments of the Leptosphaeria maculans genome affected by Repeat-Induced Point mutations.</title>
        <authorList>
            <person name="Rouxel T."/>
            <person name="Grandaubert J."/>
            <person name="Hane J.K."/>
            <person name="Hoede C."/>
            <person name="van de Wouw A.P."/>
            <person name="Couloux A."/>
            <person name="Dominguez V."/>
            <person name="Anthouard V."/>
            <person name="Bally P."/>
            <person name="Bourras S."/>
            <person name="Cozijnsen A.J."/>
            <person name="Ciuffetti L.M."/>
            <person name="Degrave A."/>
            <person name="Dilmaghani A."/>
            <person name="Duret L."/>
            <person name="Fudal I."/>
            <person name="Goodwin S.B."/>
            <person name="Gout L."/>
            <person name="Glaser N."/>
            <person name="Linglin J."/>
            <person name="Kema G.H.J."/>
            <person name="Lapalu N."/>
            <person name="Lawrence C.B."/>
            <person name="May K."/>
            <person name="Meyer M."/>
            <person name="Ollivier B."/>
            <person name="Poulain J."/>
            <person name="Schoch C.L."/>
            <person name="Simon A."/>
            <person name="Spatafora J.W."/>
            <person name="Stachowiak A."/>
            <person name="Turgeon B.G."/>
            <person name="Tyler B.M."/>
            <person name="Vincent D."/>
            <person name="Weissenbach J."/>
            <person name="Amselem J."/>
            <person name="Quesneville H."/>
            <person name="Oliver R.P."/>
            <person name="Wincker P."/>
            <person name="Balesdent M.-H."/>
            <person name="Howlett B.J."/>
        </authorList>
    </citation>
    <scope>NUCLEOTIDE SEQUENCE [LARGE SCALE GENOMIC DNA]</scope>
    <source>
        <strain evidence="2">JN3 / isolate v23.1.3 / race Av1-4-5-6-7-8</strain>
    </source>
</reference>
<sequence>MASRYQFLPAKVSNPNRRLFSDCNTAQKSTKIAARIFDYVRVCLSNNLKEFHDLLNHHRAPLTNIFTPVTPCRRKFLILSILYILHLFHNKGLVIHAWGKSIKGYILVSGSAPGLGPGLERWKKDDTRE</sequence>
<organism evidence="2">
    <name type="scientific">Leptosphaeria maculans (strain JN3 / isolate v23.1.3 / race Av1-4-5-6-7-8)</name>
    <name type="common">Blackleg fungus</name>
    <name type="synonym">Phoma lingam</name>
    <dbReference type="NCBI Taxonomy" id="985895"/>
    <lineage>
        <taxon>Eukaryota</taxon>
        <taxon>Fungi</taxon>
        <taxon>Dikarya</taxon>
        <taxon>Ascomycota</taxon>
        <taxon>Pezizomycotina</taxon>
        <taxon>Dothideomycetes</taxon>
        <taxon>Pleosporomycetidae</taxon>
        <taxon>Pleosporales</taxon>
        <taxon>Pleosporineae</taxon>
        <taxon>Leptosphaeriaceae</taxon>
        <taxon>Plenodomus</taxon>
        <taxon>Plenodomus lingam/Leptosphaeria maculans species complex</taxon>
    </lineage>
</organism>
<dbReference type="VEuPathDB" id="FungiDB:LEMA_P071170.1"/>
<dbReference type="Proteomes" id="UP000002668">
    <property type="component" value="Genome"/>
</dbReference>
<dbReference type="InParanoid" id="E4ZK14"/>
<dbReference type="AlphaFoldDB" id="E4ZK14"/>
<evidence type="ECO:0000313" key="1">
    <source>
        <dbReference type="EMBL" id="CBX91609.1"/>
    </source>
</evidence>
<accession>E4ZK14</accession>
<proteinExistence type="predicted"/>